<comment type="caution">
    <text evidence="18">The sequence shown here is derived from an EMBL/GenBank/DDBJ whole genome shotgun (WGS) entry which is preliminary data.</text>
</comment>
<feature type="region of interest" description="Disordered" evidence="15">
    <location>
        <begin position="431"/>
        <end position="493"/>
    </location>
</feature>
<feature type="region of interest" description="Disordered" evidence="15">
    <location>
        <begin position="311"/>
        <end position="331"/>
    </location>
</feature>
<evidence type="ECO:0000256" key="9">
    <source>
        <dbReference type="ARBA" id="ARBA00022917"/>
    </source>
</evidence>
<comment type="similarity">
    <text evidence="2 14">Belongs to the pyrroline-5-carboxylate reductase family.</text>
</comment>
<comment type="pathway">
    <text evidence="1 14">Amino-acid biosynthesis; L-proline biosynthesis; L-proline from L-glutamate 5-semialdehyde: step 1/1.</text>
</comment>
<organism evidence="18 19">
    <name type="scientific">Danionella cerebrum</name>
    <dbReference type="NCBI Taxonomy" id="2873325"/>
    <lineage>
        <taxon>Eukaryota</taxon>
        <taxon>Metazoa</taxon>
        <taxon>Chordata</taxon>
        <taxon>Craniata</taxon>
        <taxon>Vertebrata</taxon>
        <taxon>Euteleostomi</taxon>
        <taxon>Actinopterygii</taxon>
        <taxon>Neopterygii</taxon>
        <taxon>Teleostei</taxon>
        <taxon>Ostariophysi</taxon>
        <taxon>Cypriniformes</taxon>
        <taxon>Danionidae</taxon>
        <taxon>Danioninae</taxon>
        <taxon>Danionella</taxon>
    </lineage>
</organism>
<sequence>QSHFPSVQDKGVSITLSNPEVLQRSRLVFLAVKPHIIPEVLQEISGLVSGDHIIVSMAAGITLQTLEQLLPSGSRVVRMMPNLPCVLLEGAVLLSCGSCSGQEDEVLLKSLLGACGAVDSGPEPWIDAHVGLSGSGVAFVYVMAEALADGAVKMGMPSALARRMAAQTVLGAGALLRDSGKLPAELRAEVCTPGGTTIHGLHALEKGGFRAAVLDAVEAATQRAQEMGRQQKMLIYYQGKPSSTPGPERMRNRSQRSSSSNASSSSERQPGLSALTLEGLRLESEGIWFDRVTYEKAESHFYARLLRQENGTISTSSPSSSTKNQDPCRHGNQEACHHVVQSIWVNKVLFDEAENKFLGLNQPAAPISLQIPTNHDEGYQSQTPTPPTPASKPINGLPSIAPPTMGVWLQKPLFDKAEALFYQNLYGGNPAERKVDESSNSEDGSTNQEGDRQNNLRSNKSSSKKQKKAVTNPKKAVLKQGSGDRMPNQGADCQNYLHNANERAGLDLGCSSKAETRCYATGSKEKSSNQTLKMTGTECLALERIWFEKPRYDEAERRFYEQMNVHTAVKQDAGANSILQDIARARENIQKSLAGTTLQPSRGPAPKHSNPSHRSSPVSVSEPVVRPHDGGAPVCTRTEGKLDVMRLCVQSPAGSAEDYGELATRLKNLELENQTLRKGVEDLRSALSRMESRVSVLEKRTTTPSVNGTAPQKPPTAPQKEEEDEEDELDLFGSEDEEDEEAERLKEQRLQEYAAKKAKKPALVAKSSILLDVKPWDDETDMSRLEECVRSVQVDGLLWGASKLMPVGYGIKKLQISCVVEDDKVGTDFLEEEITKFEDYVQSVDVAAFNKI</sequence>
<dbReference type="SUPFAM" id="SSF54984">
    <property type="entry name" value="eEF-1beta-like"/>
    <property type="match status" value="1"/>
</dbReference>
<evidence type="ECO:0000256" key="10">
    <source>
        <dbReference type="ARBA" id="ARBA00023002"/>
    </source>
</evidence>
<evidence type="ECO:0000256" key="2">
    <source>
        <dbReference type="ARBA" id="ARBA00005525"/>
    </source>
</evidence>
<dbReference type="CDD" id="cd00292">
    <property type="entry name" value="EF1B"/>
    <property type="match status" value="1"/>
</dbReference>
<name>A0A553QGD4_9TELE</name>
<dbReference type="PANTHER" id="PTHR11595">
    <property type="entry name" value="EF-HAND AND COILED-COIL DOMAIN-CONTAINING FAMILY MEMBER"/>
    <property type="match status" value="1"/>
</dbReference>
<feature type="domain" description="Elongation factor 1 beta central acidic region eukaryote" evidence="17">
    <location>
        <begin position="731"/>
        <end position="757"/>
    </location>
</feature>
<evidence type="ECO:0000259" key="16">
    <source>
        <dbReference type="SMART" id="SM00888"/>
    </source>
</evidence>
<dbReference type="Pfam" id="PF00736">
    <property type="entry name" value="EF1_GNE"/>
    <property type="match status" value="1"/>
</dbReference>
<dbReference type="NCBIfam" id="TIGR00112">
    <property type="entry name" value="proC"/>
    <property type="match status" value="1"/>
</dbReference>
<dbReference type="AlphaFoldDB" id="A0A553QGD4"/>
<dbReference type="SUPFAM" id="SSF51735">
    <property type="entry name" value="NAD(P)-binding Rossmann-fold domains"/>
    <property type="match status" value="1"/>
</dbReference>
<keyword evidence="10 14" id="KW-0560">Oxidoreductase</keyword>
<comment type="catalytic activity">
    <reaction evidence="11">
        <text>L-proline + NADP(+) = (S)-1-pyrroline-5-carboxylate + NADPH + 2 H(+)</text>
        <dbReference type="Rhea" id="RHEA:14109"/>
        <dbReference type="ChEBI" id="CHEBI:15378"/>
        <dbReference type="ChEBI" id="CHEBI:17388"/>
        <dbReference type="ChEBI" id="CHEBI:57783"/>
        <dbReference type="ChEBI" id="CHEBI:58349"/>
        <dbReference type="ChEBI" id="CHEBI:60039"/>
        <dbReference type="EC" id="1.5.1.2"/>
    </reaction>
    <physiologicalReaction direction="right-to-left" evidence="11">
        <dbReference type="Rhea" id="RHEA:14111"/>
    </physiologicalReaction>
</comment>
<dbReference type="Pfam" id="PF10587">
    <property type="entry name" value="EF-1_beta_acid"/>
    <property type="match status" value="1"/>
</dbReference>
<dbReference type="InterPro" id="IPR001326">
    <property type="entry name" value="Transl_elong_EF1B_B/D_CS"/>
</dbReference>
<feature type="compositionally biased region" description="Low complexity" evidence="15">
    <location>
        <begin position="608"/>
        <end position="624"/>
    </location>
</feature>
<evidence type="ECO:0000256" key="13">
    <source>
        <dbReference type="RuleBase" id="RU003791"/>
    </source>
</evidence>
<dbReference type="Gene3D" id="1.10.3730.10">
    <property type="entry name" value="ProC C-terminal domain-like"/>
    <property type="match status" value="1"/>
</dbReference>
<reference evidence="18 19" key="1">
    <citation type="journal article" date="2019" name="Sci. Data">
        <title>Hybrid genome assembly and annotation of Danionella translucida.</title>
        <authorList>
            <person name="Kadobianskyi M."/>
            <person name="Schulze L."/>
            <person name="Schuelke M."/>
            <person name="Judkewitz B."/>
        </authorList>
    </citation>
    <scope>NUCLEOTIDE SEQUENCE [LARGE SCALE GENOMIC DNA]</scope>
    <source>
        <strain evidence="18 19">Bolton</strain>
    </source>
</reference>
<dbReference type="EC" id="1.5.1.2" evidence="4 14"/>
<comment type="catalytic activity">
    <reaction evidence="12">
        <text>L-proline + NAD(+) = (S)-1-pyrroline-5-carboxylate + NADH + 2 H(+)</text>
        <dbReference type="Rhea" id="RHEA:14105"/>
        <dbReference type="ChEBI" id="CHEBI:15378"/>
        <dbReference type="ChEBI" id="CHEBI:17388"/>
        <dbReference type="ChEBI" id="CHEBI:57540"/>
        <dbReference type="ChEBI" id="CHEBI:57945"/>
        <dbReference type="ChEBI" id="CHEBI:60039"/>
        <dbReference type="EC" id="1.5.1.2"/>
    </reaction>
    <physiologicalReaction direction="right-to-left" evidence="12">
        <dbReference type="Rhea" id="RHEA:14107"/>
    </physiologicalReaction>
</comment>
<dbReference type="InterPro" id="IPR018940">
    <property type="entry name" value="EF-1_beta_acid_region_euk"/>
</dbReference>
<dbReference type="SMART" id="SM01182">
    <property type="entry name" value="EF-1_beta_acid"/>
    <property type="match status" value="1"/>
</dbReference>
<gene>
    <name evidence="18" type="ORF">DNTS_032297</name>
</gene>
<keyword evidence="9 13" id="KW-0648">Protein biosynthesis</keyword>
<feature type="compositionally biased region" description="Low complexity" evidence="15">
    <location>
        <begin position="312"/>
        <end position="322"/>
    </location>
</feature>
<dbReference type="InterPro" id="IPR028939">
    <property type="entry name" value="P5C_Rdtase_cat_N"/>
</dbReference>
<evidence type="ECO:0000256" key="15">
    <source>
        <dbReference type="SAM" id="MobiDB-lite"/>
    </source>
</evidence>
<dbReference type="PROSITE" id="PS00825">
    <property type="entry name" value="EF1BD_2"/>
    <property type="match status" value="1"/>
</dbReference>
<dbReference type="OrthoDB" id="331763at2759"/>
<dbReference type="GO" id="GO:0003746">
    <property type="term" value="F:translation elongation factor activity"/>
    <property type="evidence" value="ECO:0007669"/>
    <property type="project" value="UniProtKB-KW"/>
</dbReference>
<evidence type="ECO:0000256" key="7">
    <source>
        <dbReference type="ARBA" id="ARBA00022768"/>
    </source>
</evidence>
<feature type="compositionally biased region" description="Low complexity" evidence="15">
    <location>
        <begin position="255"/>
        <end position="269"/>
    </location>
</feature>
<dbReference type="InterPro" id="IPR014038">
    <property type="entry name" value="EF1B_bsu/dsu_GNE"/>
</dbReference>
<feature type="domain" description="Translation elongation factor EF1B beta/delta subunit guanine nucleotide exchange" evidence="16">
    <location>
        <begin position="766"/>
        <end position="852"/>
    </location>
</feature>
<feature type="compositionally biased region" description="Acidic residues" evidence="15">
    <location>
        <begin position="721"/>
        <end position="742"/>
    </location>
</feature>
<dbReference type="Proteomes" id="UP000316079">
    <property type="component" value="Unassembled WGS sequence"/>
</dbReference>
<dbReference type="InterPro" id="IPR000304">
    <property type="entry name" value="Pyrroline-COOH_reductase"/>
</dbReference>
<dbReference type="Pfam" id="PF03807">
    <property type="entry name" value="F420_oxidored"/>
    <property type="match status" value="1"/>
</dbReference>
<dbReference type="Pfam" id="PF14748">
    <property type="entry name" value="P5CR_dimer"/>
    <property type="match status" value="1"/>
</dbReference>
<dbReference type="InterPro" id="IPR049720">
    <property type="entry name" value="EF1B_bsu/dsu"/>
</dbReference>
<keyword evidence="8 14" id="KW-0521">NADP</keyword>
<dbReference type="InterPro" id="IPR036219">
    <property type="entry name" value="eEF-1beta-like_sf"/>
</dbReference>
<dbReference type="InterPro" id="IPR008927">
    <property type="entry name" value="6-PGluconate_DH-like_C_sf"/>
</dbReference>
<dbReference type="PANTHER" id="PTHR11595:SF86">
    <property type="entry name" value="ELONGATION FACTOR 1-DELTA ISOFORM X1"/>
    <property type="match status" value="1"/>
</dbReference>
<dbReference type="SMART" id="SM00888">
    <property type="entry name" value="EF1_GNE"/>
    <property type="match status" value="1"/>
</dbReference>
<evidence type="ECO:0000256" key="4">
    <source>
        <dbReference type="ARBA" id="ARBA00012855"/>
    </source>
</evidence>
<dbReference type="EMBL" id="SRMA01026009">
    <property type="protein sequence ID" value="TRY88998.1"/>
    <property type="molecule type" value="Genomic_DNA"/>
</dbReference>
<evidence type="ECO:0000256" key="14">
    <source>
        <dbReference type="RuleBase" id="RU003903"/>
    </source>
</evidence>
<dbReference type="InterPro" id="IPR029036">
    <property type="entry name" value="P5CR_dimer"/>
</dbReference>
<protein>
    <recommendedName>
        <fullName evidence="4 14">Pyrroline-5-carboxylate reductase</fullName>
        <ecNumber evidence="4 14">1.5.1.2</ecNumber>
    </recommendedName>
</protein>
<dbReference type="GO" id="GO:0055129">
    <property type="term" value="P:L-proline biosynthetic process"/>
    <property type="evidence" value="ECO:0007669"/>
    <property type="project" value="UniProtKB-UniPathway"/>
</dbReference>
<evidence type="ECO:0000256" key="5">
    <source>
        <dbReference type="ARBA" id="ARBA00022605"/>
    </source>
</evidence>
<keyword evidence="6 14" id="KW-0641">Proline biosynthesis</keyword>
<comment type="similarity">
    <text evidence="3 13">Belongs to the EF-1-beta/EF-1-delta family.</text>
</comment>
<dbReference type="Gene3D" id="3.30.70.60">
    <property type="match status" value="1"/>
</dbReference>
<keyword evidence="19" id="KW-1185">Reference proteome</keyword>
<feature type="region of interest" description="Disordered" evidence="15">
    <location>
        <begin position="238"/>
        <end position="272"/>
    </location>
</feature>
<evidence type="ECO:0000256" key="1">
    <source>
        <dbReference type="ARBA" id="ARBA00005205"/>
    </source>
</evidence>
<evidence type="ECO:0000259" key="17">
    <source>
        <dbReference type="SMART" id="SM01182"/>
    </source>
</evidence>
<feature type="compositionally biased region" description="Basic and acidic residues" evidence="15">
    <location>
        <begin position="692"/>
        <end position="701"/>
    </location>
</feature>
<dbReference type="GO" id="GO:0005853">
    <property type="term" value="C:eukaryotic translation elongation factor 1 complex"/>
    <property type="evidence" value="ECO:0007669"/>
    <property type="project" value="InterPro"/>
</dbReference>
<feature type="region of interest" description="Disordered" evidence="15">
    <location>
        <begin position="692"/>
        <end position="742"/>
    </location>
</feature>
<proteinExistence type="inferred from homology"/>
<evidence type="ECO:0000256" key="8">
    <source>
        <dbReference type="ARBA" id="ARBA00022857"/>
    </source>
</evidence>
<evidence type="ECO:0000256" key="11">
    <source>
        <dbReference type="ARBA" id="ARBA00049867"/>
    </source>
</evidence>
<evidence type="ECO:0000256" key="12">
    <source>
        <dbReference type="ARBA" id="ARBA00049875"/>
    </source>
</evidence>
<keyword evidence="7 13" id="KW-0251">Elongation factor</keyword>
<feature type="non-terminal residue" evidence="18">
    <location>
        <position position="1"/>
    </location>
</feature>
<dbReference type="InterPro" id="IPR053790">
    <property type="entry name" value="P5CR-like_CS"/>
</dbReference>
<accession>A0A553QGD4</accession>
<evidence type="ECO:0000313" key="18">
    <source>
        <dbReference type="EMBL" id="TRY88998.1"/>
    </source>
</evidence>
<dbReference type="SUPFAM" id="SSF48179">
    <property type="entry name" value="6-phosphogluconate dehydrogenase C-terminal domain-like"/>
    <property type="match status" value="1"/>
</dbReference>
<dbReference type="FunFam" id="3.30.70.60:FF:000001">
    <property type="entry name" value="Elongation factor 1-beta 1 like"/>
    <property type="match status" value="1"/>
</dbReference>
<dbReference type="PROSITE" id="PS00824">
    <property type="entry name" value="EF1BD_1"/>
    <property type="match status" value="1"/>
</dbReference>
<dbReference type="Gene3D" id="3.40.50.720">
    <property type="entry name" value="NAD(P)-binding Rossmann-like Domain"/>
    <property type="match status" value="1"/>
</dbReference>
<dbReference type="PROSITE" id="PS00521">
    <property type="entry name" value="P5CR"/>
    <property type="match status" value="1"/>
</dbReference>
<dbReference type="InterPro" id="IPR036291">
    <property type="entry name" value="NAD(P)-bd_dom_sf"/>
</dbReference>
<dbReference type="GO" id="GO:0005829">
    <property type="term" value="C:cytosol"/>
    <property type="evidence" value="ECO:0007669"/>
    <property type="project" value="TreeGrafter"/>
</dbReference>
<dbReference type="STRING" id="623744.A0A553QGD4"/>
<dbReference type="GO" id="GO:0004735">
    <property type="term" value="F:pyrroline-5-carboxylate reductase activity"/>
    <property type="evidence" value="ECO:0007669"/>
    <property type="project" value="UniProtKB-EC"/>
</dbReference>
<feature type="region of interest" description="Disordered" evidence="15">
    <location>
        <begin position="368"/>
        <end position="396"/>
    </location>
</feature>
<evidence type="ECO:0000313" key="19">
    <source>
        <dbReference type="Proteomes" id="UP000316079"/>
    </source>
</evidence>
<evidence type="ECO:0000256" key="3">
    <source>
        <dbReference type="ARBA" id="ARBA00007411"/>
    </source>
</evidence>
<dbReference type="InterPro" id="IPR014717">
    <property type="entry name" value="Transl_elong_EF1B/ribsomal_bS6"/>
</dbReference>
<dbReference type="FunFam" id="1.10.3730.10:FF:000003">
    <property type="entry name" value="Pyrroline-5-carboxylate reductase 1, mitochondrial"/>
    <property type="match status" value="1"/>
</dbReference>
<dbReference type="UniPathway" id="UPA00098">
    <property type="reaction ID" value="UER00361"/>
</dbReference>
<dbReference type="HAMAP" id="MF_01925">
    <property type="entry name" value="P5C_reductase"/>
    <property type="match status" value="1"/>
</dbReference>
<keyword evidence="5 14" id="KW-0028">Amino-acid biosynthesis</keyword>
<dbReference type="GO" id="GO:0005085">
    <property type="term" value="F:guanyl-nucleotide exchange factor activity"/>
    <property type="evidence" value="ECO:0007669"/>
    <property type="project" value="TreeGrafter"/>
</dbReference>
<feature type="region of interest" description="Disordered" evidence="15">
    <location>
        <begin position="594"/>
        <end position="636"/>
    </location>
</feature>
<evidence type="ECO:0000256" key="6">
    <source>
        <dbReference type="ARBA" id="ARBA00022650"/>
    </source>
</evidence>